<reference evidence="2" key="2">
    <citation type="journal article" date="2020" name="Nat. Commun.">
        <title>Large-scale genome sequencing of mycorrhizal fungi provides insights into the early evolution of symbiotic traits.</title>
        <authorList>
            <person name="Miyauchi S."/>
            <person name="Kiss E."/>
            <person name="Kuo A."/>
            <person name="Drula E."/>
            <person name="Kohler A."/>
            <person name="Sanchez-Garcia M."/>
            <person name="Morin E."/>
            <person name="Andreopoulos B."/>
            <person name="Barry K.W."/>
            <person name="Bonito G."/>
            <person name="Buee M."/>
            <person name="Carver A."/>
            <person name="Chen C."/>
            <person name="Cichocki N."/>
            <person name="Clum A."/>
            <person name="Culley D."/>
            <person name="Crous P.W."/>
            <person name="Fauchery L."/>
            <person name="Girlanda M."/>
            <person name="Hayes R.D."/>
            <person name="Keri Z."/>
            <person name="LaButti K."/>
            <person name="Lipzen A."/>
            <person name="Lombard V."/>
            <person name="Magnuson J."/>
            <person name="Maillard F."/>
            <person name="Murat C."/>
            <person name="Nolan M."/>
            <person name="Ohm R.A."/>
            <person name="Pangilinan J."/>
            <person name="Pereira M.F."/>
            <person name="Perotto S."/>
            <person name="Peter M."/>
            <person name="Pfister S."/>
            <person name="Riley R."/>
            <person name="Sitrit Y."/>
            <person name="Stielow J.B."/>
            <person name="Szollosi G."/>
            <person name="Zifcakova L."/>
            <person name="Stursova M."/>
            <person name="Spatafora J.W."/>
            <person name="Tedersoo L."/>
            <person name="Vaario L.M."/>
            <person name="Yamada A."/>
            <person name="Yan M."/>
            <person name="Wang P."/>
            <person name="Xu J."/>
            <person name="Bruns T."/>
            <person name="Baldrian P."/>
            <person name="Vilgalys R."/>
            <person name="Dunand C."/>
            <person name="Henrissat B."/>
            <person name="Grigoriev I.V."/>
            <person name="Hibbett D."/>
            <person name="Nagy L.G."/>
            <person name="Martin F.M."/>
        </authorList>
    </citation>
    <scope>NUCLEOTIDE SEQUENCE</scope>
    <source>
        <strain evidence="2">BED1</strain>
    </source>
</reference>
<feature type="domain" description="RNA polymerase Rpb1" evidence="1">
    <location>
        <begin position="1"/>
        <end position="72"/>
    </location>
</feature>
<evidence type="ECO:0000313" key="2">
    <source>
        <dbReference type="EMBL" id="KAF8442028.1"/>
    </source>
</evidence>
<dbReference type="InterPro" id="IPR007075">
    <property type="entry name" value="RNA_pol_Rpb1_6"/>
</dbReference>
<dbReference type="Pfam" id="PF04992">
    <property type="entry name" value="RNA_pol_Rpb1_6"/>
    <property type="match status" value="1"/>
</dbReference>
<comment type="caution">
    <text evidence="2">The sequence shown here is derived from an EMBL/GenBank/DDBJ whole genome shotgun (WGS) entry which is preliminary data.</text>
</comment>
<dbReference type="GO" id="GO:0006351">
    <property type="term" value="P:DNA-templated transcription"/>
    <property type="evidence" value="ECO:0007669"/>
    <property type="project" value="InterPro"/>
</dbReference>
<reference evidence="2" key="1">
    <citation type="submission" date="2019-10" db="EMBL/GenBank/DDBJ databases">
        <authorList>
            <consortium name="DOE Joint Genome Institute"/>
            <person name="Kuo A."/>
            <person name="Miyauchi S."/>
            <person name="Kiss E."/>
            <person name="Drula E."/>
            <person name="Kohler A."/>
            <person name="Sanchez-Garcia M."/>
            <person name="Andreopoulos B."/>
            <person name="Barry K.W."/>
            <person name="Bonito G."/>
            <person name="Buee M."/>
            <person name="Carver A."/>
            <person name="Chen C."/>
            <person name="Cichocki N."/>
            <person name="Clum A."/>
            <person name="Culley D."/>
            <person name="Crous P.W."/>
            <person name="Fauchery L."/>
            <person name="Girlanda M."/>
            <person name="Hayes R."/>
            <person name="Keri Z."/>
            <person name="LaButti K."/>
            <person name="Lipzen A."/>
            <person name="Lombard V."/>
            <person name="Magnuson J."/>
            <person name="Maillard F."/>
            <person name="Morin E."/>
            <person name="Murat C."/>
            <person name="Nolan M."/>
            <person name="Ohm R."/>
            <person name="Pangilinan J."/>
            <person name="Pereira M."/>
            <person name="Perotto S."/>
            <person name="Peter M."/>
            <person name="Riley R."/>
            <person name="Sitrit Y."/>
            <person name="Stielow B."/>
            <person name="Szollosi G."/>
            <person name="Zifcakova L."/>
            <person name="Stursova M."/>
            <person name="Spatafora J.W."/>
            <person name="Tedersoo L."/>
            <person name="Vaario L.-M."/>
            <person name="Yamada A."/>
            <person name="Yan M."/>
            <person name="Wang P."/>
            <person name="Xu J."/>
            <person name="Bruns T."/>
            <person name="Baldrian P."/>
            <person name="Vilgalys R."/>
            <person name="Henrissat B."/>
            <person name="Grigoriev I.V."/>
            <person name="Hibbett D."/>
            <person name="Nagy L.G."/>
            <person name="Martin F.M."/>
        </authorList>
    </citation>
    <scope>NUCLEOTIDE SEQUENCE</scope>
    <source>
        <strain evidence="2">BED1</strain>
    </source>
</reference>
<name>A0AAD4GG72_BOLED</name>
<dbReference type="EMBL" id="WHUW01000009">
    <property type="protein sequence ID" value="KAF8442028.1"/>
    <property type="molecule type" value="Genomic_DNA"/>
</dbReference>
<dbReference type="GO" id="GO:0003677">
    <property type="term" value="F:DNA binding"/>
    <property type="evidence" value="ECO:0007669"/>
    <property type="project" value="InterPro"/>
</dbReference>
<dbReference type="Proteomes" id="UP001194468">
    <property type="component" value="Unassembled WGS sequence"/>
</dbReference>
<keyword evidence="3" id="KW-1185">Reference proteome</keyword>
<proteinExistence type="predicted"/>
<gene>
    <name evidence="2" type="ORF">L210DRAFT_854178</name>
</gene>
<dbReference type="GO" id="GO:0003899">
    <property type="term" value="F:DNA-directed RNA polymerase activity"/>
    <property type="evidence" value="ECO:0007669"/>
    <property type="project" value="InterPro"/>
</dbReference>
<dbReference type="AlphaFoldDB" id="A0AAD4GG72"/>
<dbReference type="SUPFAM" id="SSF64484">
    <property type="entry name" value="beta and beta-prime subunits of DNA dependent RNA-polymerase"/>
    <property type="match status" value="1"/>
</dbReference>
<evidence type="ECO:0000313" key="3">
    <source>
        <dbReference type="Proteomes" id="UP001194468"/>
    </source>
</evidence>
<protein>
    <submittedName>
        <fullName evidence="2">RNA polymerase Rpb1, domain 6-domain-containing protein</fullName>
    </submittedName>
</protein>
<evidence type="ECO:0000259" key="1">
    <source>
        <dbReference type="Pfam" id="PF04992"/>
    </source>
</evidence>
<feature type="non-terminal residue" evidence="2">
    <location>
        <position position="1"/>
    </location>
</feature>
<organism evidence="2 3">
    <name type="scientific">Boletus edulis BED1</name>
    <dbReference type="NCBI Taxonomy" id="1328754"/>
    <lineage>
        <taxon>Eukaryota</taxon>
        <taxon>Fungi</taxon>
        <taxon>Dikarya</taxon>
        <taxon>Basidiomycota</taxon>
        <taxon>Agaricomycotina</taxon>
        <taxon>Agaricomycetes</taxon>
        <taxon>Agaricomycetidae</taxon>
        <taxon>Boletales</taxon>
        <taxon>Boletineae</taxon>
        <taxon>Boletaceae</taxon>
        <taxon>Boletoideae</taxon>
        <taxon>Boletus</taxon>
    </lineage>
</organism>
<sequence>NATQILHINWGKPSDLKPAYIVDTVHHLMERILTIPEDDPLSKEVQINSSLTFRMHVHATLATRHILEQFHL</sequence>
<accession>A0AAD4GG72</accession>